<keyword evidence="7 10" id="KW-0479">Metal-binding</keyword>
<dbReference type="OrthoDB" id="9781789at2"/>
<dbReference type="STRING" id="52560.SAMN04488082_11381"/>
<keyword evidence="7 10" id="KW-0460">Magnesium</keyword>
<evidence type="ECO:0000313" key="11">
    <source>
        <dbReference type="EMBL" id="SFK07711.1"/>
    </source>
</evidence>
<dbReference type="NCBIfam" id="TIGR00222">
    <property type="entry name" value="panB"/>
    <property type="match status" value="1"/>
</dbReference>
<dbReference type="HAMAP" id="MF_00156">
    <property type="entry name" value="PanB"/>
    <property type="match status" value="1"/>
</dbReference>
<proteinExistence type="inferred from homology"/>
<dbReference type="PANTHER" id="PTHR20881">
    <property type="entry name" value="3-METHYL-2-OXOBUTANOATE HYDROXYMETHYLTRANSFERASE"/>
    <property type="match status" value="1"/>
</dbReference>
<evidence type="ECO:0000256" key="10">
    <source>
        <dbReference type="PIRSR" id="PIRSR000388-3"/>
    </source>
</evidence>
<dbReference type="NCBIfam" id="NF001452">
    <property type="entry name" value="PRK00311.1"/>
    <property type="match status" value="1"/>
</dbReference>
<dbReference type="SUPFAM" id="SSF51621">
    <property type="entry name" value="Phosphoenolpyruvate/pyruvate domain"/>
    <property type="match status" value="1"/>
</dbReference>
<evidence type="ECO:0000256" key="6">
    <source>
        <dbReference type="ARBA" id="ARBA00056497"/>
    </source>
</evidence>
<dbReference type="EC" id="2.1.2.11" evidence="7"/>
<dbReference type="InterPro" id="IPR040442">
    <property type="entry name" value="Pyrv_kinase-like_dom_sf"/>
</dbReference>
<dbReference type="UniPathway" id="UPA00028">
    <property type="reaction ID" value="UER00003"/>
</dbReference>
<comment type="pathway">
    <text evidence="1 7">Cofactor biosynthesis; (R)-pantothenate biosynthesis; (R)-pantoate from 3-methyl-2-oxobutanoate: step 1/2.</text>
</comment>
<evidence type="ECO:0000256" key="9">
    <source>
        <dbReference type="PIRSR" id="PIRSR000388-2"/>
    </source>
</evidence>
<dbReference type="GO" id="GO:0032259">
    <property type="term" value="P:methylation"/>
    <property type="evidence" value="ECO:0007669"/>
    <property type="project" value="UniProtKB-KW"/>
</dbReference>
<evidence type="ECO:0000256" key="2">
    <source>
        <dbReference type="ARBA" id="ARBA00008676"/>
    </source>
</evidence>
<sequence>MKTLNDFIQMKKNGEKIVMLTAYDYPSGRLAEEAGIDVVLVGDSLGMVVLGYDSTVPVTMADMIHHTRAARRGAKNTFMLTDMPYLTYQISTAQAMENAARLVQEGGCEGIKIEGGEEIAPQVRALVNAGIPVCGHIGLTPQSATALSGYKVQGRTAEAAKKLLHDALALEAAGAFMIVLECIPAQVAELISKRLSIPTIGIGGGAACDGQVLVFHDTLGLFERFVPKFVKQFETLGAKAKDALGAYAAEVRSGAFPDVAHSFSMNEEQLQKIYGDHED</sequence>
<protein>
    <recommendedName>
        <fullName evidence="7">3-methyl-2-oxobutanoate hydroxymethyltransferase</fullName>
        <ecNumber evidence="7">2.1.2.11</ecNumber>
    </recommendedName>
    <alternativeName>
        <fullName evidence="7">Ketopantoate hydroxymethyltransferase</fullName>
        <shortName evidence="7">KPHMT</shortName>
    </alternativeName>
</protein>
<feature type="binding site" evidence="7 10">
    <location>
        <position position="114"/>
    </location>
    <ligand>
        <name>Mg(2+)</name>
        <dbReference type="ChEBI" id="CHEBI:18420"/>
    </ligand>
</feature>
<dbReference type="GO" id="GO:0000287">
    <property type="term" value="F:magnesium ion binding"/>
    <property type="evidence" value="ECO:0007669"/>
    <property type="project" value="TreeGrafter"/>
</dbReference>
<evidence type="ECO:0000256" key="3">
    <source>
        <dbReference type="ARBA" id="ARBA00011424"/>
    </source>
</evidence>
<keyword evidence="4 7" id="KW-0566">Pantothenate biosynthesis</keyword>
<comment type="cofactor">
    <cofactor evidence="7 10">
        <name>Mg(2+)</name>
        <dbReference type="ChEBI" id="CHEBI:18420"/>
    </cofactor>
    <text evidence="7 10">Binds 1 Mg(2+) ion per subunit.</text>
</comment>
<evidence type="ECO:0000256" key="5">
    <source>
        <dbReference type="ARBA" id="ARBA00022679"/>
    </source>
</evidence>
<dbReference type="Gene3D" id="3.20.20.60">
    <property type="entry name" value="Phosphoenolpyruvate-binding domains"/>
    <property type="match status" value="1"/>
</dbReference>
<evidence type="ECO:0000256" key="8">
    <source>
        <dbReference type="PIRSR" id="PIRSR000388-1"/>
    </source>
</evidence>
<comment type="catalytic activity">
    <reaction evidence="7">
        <text>(6R)-5,10-methylene-5,6,7,8-tetrahydrofolate + 3-methyl-2-oxobutanoate + H2O = 2-dehydropantoate + (6S)-5,6,7,8-tetrahydrofolate</text>
        <dbReference type="Rhea" id="RHEA:11824"/>
        <dbReference type="ChEBI" id="CHEBI:11561"/>
        <dbReference type="ChEBI" id="CHEBI:11851"/>
        <dbReference type="ChEBI" id="CHEBI:15377"/>
        <dbReference type="ChEBI" id="CHEBI:15636"/>
        <dbReference type="ChEBI" id="CHEBI:57453"/>
        <dbReference type="EC" id="2.1.2.11"/>
    </reaction>
</comment>
<feature type="active site" description="Proton acceptor" evidence="7 8">
    <location>
        <position position="181"/>
    </location>
</feature>
<dbReference type="PANTHER" id="PTHR20881:SF0">
    <property type="entry name" value="3-METHYL-2-OXOBUTANOATE HYDROXYMETHYLTRANSFERASE"/>
    <property type="match status" value="1"/>
</dbReference>
<evidence type="ECO:0000313" key="12">
    <source>
        <dbReference type="Proteomes" id="UP000198635"/>
    </source>
</evidence>
<reference evidence="12" key="1">
    <citation type="submission" date="2016-10" db="EMBL/GenBank/DDBJ databases">
        <authorList>
            <person name="Varghese N."/>
            <person name="Submissions S."/>
        </authorList>
    </citation>
    <scope>NUCLEOTIDE SEQUENCE [LARGE SCALE GENOMIC DNA]</scope>
    <source>
        <strain evidence="12">DSM 5918</strain>
    </source>
</reference>
<dbReference type="CDD" id="cd06557">
    <property type="entry name" value="KPHMT-like"/>
    <property type="match status" value="1"/>
</dbReference>
<dbReference type="Proteomes" id="UP000198635">
    <property type="component" value="Unassembled WGS sequence"/>
</dbReference>
<comment type="similarity">
    <text evidence="2 7">Belongs to the PanB family.</text>
</comment>
<gene>
    <name evidence="7" type="primary">panB</name>
    <name evidence="11" type="ORF">SAMN04488082_11381</name>
</gene>
<dbReference type="Pfam" id="PF02548">
    <property type="entry name" value="Pantoate_transf"/>
    <property type="match status" value="1"/>
</dbReference>
<keyword evidence="5 7" id="KW-0808">Transferase</keyword>
<dbReference type="AlphaFoldDB" id="A0A1I3WMM0"/>
<name>A0A1I3WMM0_9BACT</name>
<accession>A0A1I3WMM0</accession>
<comment type="subcellular location">
    <subcellularLocation>
        <location evidence="7">Cytoplasm</location>
    </subcellularLocation>
</comment>
<dbReference type="InterPro" id="IPR003700">
    <property type="entry name" value="Pantoate_hydroxy_MeTrfase"/>
</dbReference>
<dbReference type="RefSeq" id="WP_092376287.1">
    <property type="nucleotide sequence ID" value="NZ_FORX01000013.1"/>
</dbReference>
<feature type="binding site" evidence="7 10">
    <location>
        <position position="82"/>
    </location>
    <ligand>
        <name>Mg(2+)</name>
        <dbReference type="ChEBI" id="CHEBI:18420"/>
    </ligand>
</feature>
<dbReference type="GO" id="GO:0008168">
    <property type="term" value="F:methyltransferase activity"/>
    <property type="evidence" value="ECO:0007669"/>
    <property type="project" value="UniProtKB-KW"/>
</dbReference>
<dbReference type="EMBL" id="FORX01000013">
    <property type="protein sequence ID" value="SFK07711.1"/>
    <property type="molecule type" value="Genomic_DNA"/>
</dbReference>
<dbReference type="FunFam" id="3.20.20.60:FF:000003">
    <property type="entry name" value="3-methyl-2-oxobutanoate hydroxymethyltransferase"/>
    <property type="match status" value="1"/>
</dbReference>
<feature type="binding site" evidence="7 9">
    <location>
        <begin position="43"/>
        <end position="44"/>
    </location>
    <ligand>
        <name>3-methyl-2-oxobutanoate</name>
        <dbReference type="ChEBI" id="CHEBI:11851"/>
    </ligand>
</feature>
<keyword evidence="11" id="KW-0489">Methyltransferase</keyword>
<feature type="binding site" evidence="7 9">
    <location>
        <position position="82"/>
    </location>
    <ligand>
        <name>3-methyl-2-oxobutanoate</name>
        <dbReference type="ChEBI" id="CHEBI:11851"/>
    </ligand>
</feature>
<evidence type="ECO:0000256" key="4">
    <source>
        <dbReference type="ARBA" id="ARBA00022655"/>
    </source>
</evidence>
<keyword evidence="7" id="KW-0963">Cytoplasm</keyword>
<feature type="binding site" evidence="7 9">
    <location>
        <position position="112"/>
    </location>
    <ligand>
        <name>3-methyl-2-oxobutanoate</name>
        <dbReference type="ChEBI" id="CHEBI:11851"/>
    </ligand>
</feature>
<comment type="function">
    <text evidence="6 7">Catalyzes the reversible reaction in which hydroxymethyl group from 5,10-methylenetetrahydrofolate is transferred onto alpha-ketoisovalerate to form ketopantoate.</text>
</comment>
<dbReference type="PIRSF" id="PIRSF000388">
    <property type="entry name" value="Pantoate_hydroxy_MeTrfase"/>
    <property type="match status" value="1"/>
</dbReference>
<dbReference type="GO" id="GO:0003864">
    <property type="term" value="F:3-methyl-2-oxobutanoate hydroxymethyltransferase activity"/>
    <property type="evidence" value="ECO:0007669"/>
    <property type="project" value="UniProtKB-UniRule"/>
</dbReference>
<organism evidence="11 12">
    <name type="scientific">Desulfomicrobium apsheronum</name>
    <dbReference type="NCBI Taxonomy" id="52560"/>
    <lineage>
        <taxon>Bacteria</taxon>
        <taxon>Pseudomonadati</taxon>
        <taxon>Thermodesulfobacteriota</taxon>
        <taxon>Desulfovibrionia</taxon>
        <taxon>Desulfovibrionales</taxon>
        <taxon>Desulfomicrobiaceae</taxon>
        <taxon>Desulfomicrobium</taxon>
    </lineage>
</organism>
<comment type="subunit">
    <text evidence="3 7">Homodecamer; pentamer of dimers.</text>
</comment>
<keyword evidence="12" id="KW-1185">Reference proteome</keyword>
<dbReference type="InterPro" id="IPR015813">
    <property type="entry name" value="Pyrv/PenolPyrv_kinase-like_dom"/>
</dbReference>
<dbReference type="GO" id="GO:0015940">
    <property type="term" value="P:pantothenate biosynthetic process"/>
    <property type="evidence" value="ECO:0007669"/>
    <property type="project" value="UniProtKB-UniRule"/>
</dbReference>
<feature type="binding site" evidence="7 10">
    <location>
        <position position="43"/>
    </location>
    <ligand>
        <name>Mg(2+)</name>
        <dbReference type="ChEBI" id="CHEBI:18420"/>
    </ligand>
</feature>
<evidence type="ECO:0000256" key="7">
    <source>
        <dbReference type="HAMAP-Rule" id="MF_00156"/>
    </source>
</evidence>
<evidence type="ECO:0000256" key="1">
    <source>
        <dbReference type="ARBA" id="ARBA00005033"/>
    </source>
</evidence>
<dbReference type="GO" id="GO:0005737">
    <property type="term" value="C:cytoplasm"/>
    <property type="evidence" value="ECO:0007669"/>
    <property type="project" value="UniProtKB-SubCell"/>
</dbReference>